<dbReference type="InterPro" id="IPR050725">
    <property type="entry name" value="CysQ/Inositol_MonoPase"/>
</dbReference>
<dbReference type="Proteomes" id="UP000324222">
    <property type="component" value="Unassembled WGS sequence"/>
</dbReference>
<feature type="binding site" evidence="8">
    <location>
        <position position="161"/>
    </location>
    <ligand>
        <name>Mg(2+)</name>
        <dbReference type="ChEBI" id="CHEBI:18420"/>
        <label>1</label>
        <note>catalytic</note>
    </ligand>
</feature>
<feature type="binding site" evidence="8">
    <location>
        <position position="99"/>
    </location>
    <ligand>
        <name>Mg(2+)</name>
        <dbReference type="ChEBI" id="CHEBI:18420"/>
        <label>1</label>
        <note>catalytic</note>
    </ligand>
</feature>
<evidence type="ECO:0000313" key="9">
    <source>
        <dbReference type="EMBL" id="MPC12566.1"/>
    </source>
</evidence>
<dbReference type="GO" id="GO:0004441">
    <property type="term" value="F:inositol-1,4-bisphosphate 1-phosphatase activity"/>
    <property type="evidence" value="ECO:0007669"/>
    <property type="project" value="UniProtKB-EC"/>
</dbReference>
<accession>A0A5B7CW77</accession>
<gene>
    <name evidence="9" type="primary">Inpp1</name>
    <name evidence="9" type="ORF">E2C01_005266</name>
</gene>
<dbReference type="Gene3D" id="4.10.460.10">
    <property type="entry name" value="Inositol Polyphosphate 1-phosphatase, domain 1"/>
    <property type="match status" value="1"/>
</dbReference>
<reference evidence="9 10" key="1">
    <citation type="submission" date="2019-05" db="EMBL/GenBank/DDBJ databases">
        <title>Another draft genome of Portunus trituberculatus and its Hox gene families provides insights of decapod evolution.</title>
        <authorList>
            <person name="Jeong J.-H."/>
            <person name="Song I."/>
            <person name="Kim S."/>
            <person name="Choi T."/>
            <person name="Kim D."/>
            <person name="Ryu S."/>
            <person name="Kim W."/>
        </authorList>
    </citation>
    <scope>NUCLEOTIDE SEQUENCE [LARGE SCALE GENOMIC DNA]</scope>
    <source>
        <tissue evidence="9">Muscle</tissue>
    </source>
</reference>
<evidence type="ECO:0000256" key="6">
    <source>
        <dbReference type="ARBA" id="ARBA00044478"/>
    </source>
</evidence>
<dbReference type="EMBL" id="VSRR010000223">
    <property type="protein sequence ID" value="MPC12566.1"/>
    <property type="molecule type" value="Genomic_DNA"/>
</dbReference>
<comment type="catalytic activity">
    <reaction evidence="5">
        <text>1D-myo-inositol 1,3,4-trisphosphate + H2O = 1D-myo-inositol 3,4-bisphosphate + phosphate</text>
        <dbReference type="Rhea" id="RHEA:70319"/>
        <dbReference type="ChEBI" id="CHEBI:15377"/>
        <dbReference type="ChEBI" id="CHEBI:43474"/>
        <dbReference type="ChEBI" id="CHEBI:58414"/>
        <dbReference type="ChEBI" id="CHEBI:83241"/>
    </reaction>
    <physiologicalReaction direction="left-to-right" evidence="5">
        <dbReference type="Rhea" id="RHEA:70320"/>
    </physiologicalReaction>
</comment>
<feature type="binding site" evidence="8">
    <location>
        <position position="304"/>
    </location>
    <ligand>
        <name>Mg(2+)</name>
        <dbReference type="ChEBI" id="CHEBI:18420"/>
        <label>1</label>
        <note>catalytic</note>
    </ligand>
</feature>
<dbReference type="Pfam" id="PF00459">
    <property type="entry name" value="Inositol_P"/>
    <property type="match status" value="1"/>
</dbReference>
<comment type="similarity">
    <text evidence="1">Belongs to the inositol monophosphatase superfamily.</text>
</comment>
<evidence type="ECO:0000256" key="5">
    <source>
        <dbReference type="ARBA" id="ARBA00044465"/>
    </source>
</evidence>
<sequence length="384" mass="41795">MLPPPSPPPVINALFQHCFIMAELIKTLLSFSERAGEIARAIRQEPKLFSLLVEEKGEGEKNQRFAHDFKTLADVLIQEALRHHVARMIPSLAEWVQGEESAEFTNTLGEKITVLDGNKEAADILAALAHRDVTFSPDPDLMERVPDLPVEHLGIWIDPVDSTGEYVRGRPSQAKGSIHQQGLQCVTVLIGVFDRRSGLPVAGIINQPFASFNESNKSWEGKAYWGVSYGGTSIHNLASSAPEPPETSLPVVVVSSSEEPALHAKLSRRFTVLHATGAGYKQLVVALGLAAASLSSKGSTFRWDSAAPHGLLRAAGGGVVVYRRLTSLSSDQDISAETLEELQIRYHKPNEKPAQPSLQWCNEGGLVAYRDPKVLATVMECVAE</sequence>
<evidence type="ECO:0000256" key="2">
    <source>
        <dbReference type="ARBA" id="ARBA00022671"/>
    </source>
</evidence>
<dbReference type="EC" id="3.1.3.57" evidence="7"/>
<dbReference type="AlphaFoldDB" id="A0A5B7CW77"/>
<evidence type="ECO:0000313" key="10">
    <source>
        <dbReference type="Proteomes" id="UP000324222"/>
    </source>
</evidence>
<dbReference type="InterPro" id="IPR044897">
    <property type="entry name" value="INPP1_dom_1"/>
</dbReference>
<evidence type="ECO:0000256" key="8">
    <source>
        <dbReference type="PIRSR" id="PIRSR600760-2"/>
    </source>
</evidence>
<evidence type="ECO:0000256" key="7">
    <source>
        <dbReference type="ARBA" id="ARBA00044519"/>
    </source>
</evidence>
<dbReference type="Gene3D" id="3.30.540.10">
    <property type="entry name" value="Fructose-1,6-Bisphosphatase, subunit A, domain 1"/>
    <property type="match status" value="1"/>
</dbReference>
<dbReference type="Gene3D" id="3.40.190.80">
    <property type="match status" value="1"/>
</dbReference>
<organism evidence="9 10">
    <name type="scientific">Portunus trituberculatus</name>
    <name type="common">Swimming crab</name>
    <name type="synonym">Neptunus trituberculatus</name>
    <dbReference type="NCBI Taxonomy" id="210409"/>
    <lineage>
        <taxon>Eukaryota</taxon>
        <taxon>Metazoa</taxon>
        <taxon>Ecdysozoa</taxon>
        <taxon>Arthropoda</taxon>
        <taxon>Crustacea</taxon>
        <taxon>Multicrustacea</taxon>
        <taxon>Malacostraca</taxon>
        <taxon>Eumalacostraca</taxon>
        <taxon>Eucarida</taxon>
        <taxon>Decapoda</taxon>
        <taxon>Pleocyemata</taxon>
        <taxon>Brachyura</taxon>
        <taxon>Eubrachyura</taxon>
        <taxon>Portunoidea</taxon>
        <taxon>Portunidae</taxon>
        <taxon>Portuninae</taxon>
        <taxon>Portunus</taxon>
    </lineage>
</organism>
<dbReference type="PANTHER" id="PTHR43028">
    <property type="entry name" value="3'(2'),5'-BISPHOSPHATE NUCLEOTIDASE 1"/>
    <property type="match status" value="1"/>
</dbReference>
<keyword evidence="4 8" id="KW-0460">Magnesium</keyword>
<feature type="binding site" evidence="8">
    <location>
        <position position="158"/>
    </location>
    <ligand>
        <name>Mg(2+)</name>
        <dbReference type="ChEBI" id="CHEBI:18420"/>
        <label>1</label>
        <note>catalytic</note>
    </ligand>
</feature>
<dbReference type="PANTHER" id="PTHR43028:SF3">
    <property type="entry name" value="INOSITOL POLYPHOSPHATE 1-PHOSPHATASE"/>
    <property type="match status" value="1"/>
</dbReference>
<evidence type="ECO:0000256" key="1">
    <source>
        <dbReference type="ARBA" id="ARBA00009759"/>
    </source>
</evidence>
<keyword evidence="2" id="KW-0452">Lithium</keyword>
<keyword evidence="3 8" id="KW-0479">Metal-binding</keyword>
<dbReference type="PROSITE" id="PS00629">
    <property type="entry name" value="IMP_1"/>
    <property type="match status" value="1"/>
</dbReference>
<proteinExistence type="inferred from homology"/>
<evidence type="ECO:0000256" key="3">
    <source>
        <dbReference type="ARBA" id="ARBA00022723"/>
    </source>
</evidence>
<dbReference type="InterPro" id="IPR020583">
    <property type="entry name" value="Inositol_monoP_metal-BS"/>
</dbReference>
<evidence type="ECO:0000256" key="4">
    <source>
        <dbReference type="ARBA" id="ARBA00022842"/>
    </source>
</evidence>
<dbReference type="GO" id="GO:0046872">
    <property type="term" value="F:metal ion binding"/>
    <property type="evidence" value="ECO:0007669"/>
    <property type="project" value="UniProtKB-KW"/>
</dbReference>
<comment type="catalytic activity">
    <reaction evidence="6">
        <text>1D-myo-inositol 1,4-bisphosphate + H2O = 1D-myo-inositol 4-phosphate + phosphate</text>
        <dbReference type="Rhea" id="RHEA:15553"/>
        <dbReference type="ChEBI" id="CHEBI:15377"/>
        <dbReference type="ChEBI" id="CHEBI:43474"/>
        <dbReference type="ChEBI" id="CHEBI:58282"/>
        <dbReference type="ChEBI" id="CHEBI:58469"/>
        <dbReference type="EC" id="3.1.3.57"/>
    </reaction>
    <physiologicalReaction direction="left-to-right" evidence="6">
        <dbReference type="Rhea" id="RHEA:15554"/>
    </physiologicalReaction>
</comment>
<name>A0A5B7CW77_PORTR</name>
<protein>
    <recommendedName>
        <fullName evidence="7">inositol-1,4-bisphosphate 1-phosphatase</fullName>
        <ecNumber evidence="7">3.1.3.57</ecNumber>
    </recommendedName>
</protein>
<keyword evidence="10" id="KW-1185">Reference proteome</keyword>
<comment type="cofactor">
    <cofactor evidence="8">
        <name>Mg(2+)</name>
        <dbReference type="ChEBI" id="CHEBI:18420"/>
    </cofactor>
</comment>
<dbReference type="OrthoDB" id="9977309at2759"/>
<comment type="caution">
    <text evidence="9">The sequence shown here is derived from an EMBL/GenBank/DDBJ whole genome shotgun (WGS) entry which is preliminary data.</text>
</comment>
<dbReference type="InterPro" id="IPR000760">
    <property type="entry name" value="Inositol_monophosphatase-like"/>
</dbReference>
<dbReference type="SUPFAM" id="SSF56655">
    <property type="entry name" value="Carbohydrate phosphatase"/>
    <property type="match status" value="1"/>
</dbReference>